<dbReference type="InterPro" id="IPR051675">
    <property type="entry name" value="Endo/Exo/Phosphatase_dom_1"/>
</dbReference>
<dbReference type="KEGG" id="pcx:LPB68_05685"/>
<dbReference type="PANTHER" id="PTHR21180:SF32">
    <property type="entry name" value="ENDONUCLEASE_EXONUCLEASE_PHOSPHATASE FAMILY DOMAIN-CONTAINING PROTEIN 1"/>
    <property type="match status" value="1"/>
</dbReference>
<keyword evidence="4" id="KW-1185">Reference proteome</keyword>
<dbReference type="InterPro" id="IPR004509">
    <property type="entry name" value="Competence_ComEA_HhH"/>
</dbReference>
<feature type="compositionally biased region" description="Polar residues" evidence="1">
    <location>
        <begin position="57"/>
        <end position="86"/>
    </location>
</feature>
<evidence type="ECO:0000313" key="3">
    <source>
        <dbReference type="EMBL" id="OAB72666.1"/>
    </source>
</evidence>
<proteinExistence type="predicted"/>
<feature type="domain" description="Helix-hairpin-helix DNA-binding motif class 1" evidence="2">
    <location>
        <begin position="156"/>
        <end position="175"/>
    </location>
</feature>
<organism evidence="3 4">
    <name type="scientific">Paenibacillus crassostreae</name>
    <dbReference type="NCBI Taxonomy" id="1763538"/>
    <lineage>
        <taxon>Bacteria</taxon>
        <taxon>Bacillati</taxon>
        <taxon>Bacillota</taxon>
        <taxon>Bacilli</taxon>
        <taxon>Bacillales</taxon>
        <taxon>Paenibacillaceae</taxon>
        <taxon>Paenibacillus</taxon>
    </lineage>
</organism>
<dbReference type="EMBL" id="LSFN01000032">
    <property type="protein sequence ID" value="OAB72666.1"/>
    <property type="molecule type" value="Genomic_DNA"/>
</dbReference>
<gene>
    <name evidence="3" type="ORF">PNBC_14565</name>
</gene>
<dbReference type="Gene3D" id="1.10.150.280">
    <property type="entry name" value="AF1531-like domain"/>
    <property type="match status" value="1"/>
</dbReference>
<dbReference type="InterPro" id="IPR003583">
    <property type="entry name" value="Hlx-hairpin-Hlx_DNA-bd_motif"/>
</dbReference>
<comment type="caution">
    <text evidence="3">The sequence shown here is derived from an EMBL/GenBank/DDBJ whole genome shotgun (WGS) entry which is preliminary data.</text>
</comment>
<dbReference type="SMART" id="SM00278">
    <property type="entry name" value="HhH1"/>
    <property type="match status" value="2"/>
</dbReference>
<name>A0A167C1F8_9BACL</name>
<sequence>MRRTYKLLFVLTAFISSGYILLSGIGDREVIQDWEPLNVHVAQALDDDDELIQNTNKSNVSESKSTPEQQIVVEQQSETESKVTNLSESEPMSEPMSESASEAVSKSVLADVPDSNKININTAGVAELMSLPGIGEKKAQAIIDYRNDKGPFRQISDLDQVKGIGVKMLEKIASNVEL</sequence>
<dbReference type="Proteomes" id="UP000077134">
    <property type="component" value="Unassembled WGS sequence"/>
</dbReference>
<dbReference type="GO" id="GO:0006281">
    <property type="term" value="P:DNA repair"/>
    <property type="evidence" value="ECO:0007669"/>
    <property type="project" value="InterPro"/>
</dbReference>
<dbReference type="InterPro" id="IPR010994">
    <property type="entry name" value="RuvA_2-like"/>
</dbReference>
<evidence type="ECO:0000256" key="1">
    <source>
        <dbReference type="SAM" id="MobiDB-lite"/>
    </source>
</evidence>
<feature type="compositionally biased region" description="Low complexity" evidence="1">
    <location>
        <begin position="87"/>
        <end position="100"/>
    </location>
</feature>
<dbReference type="PANTHER" id="PTHR21180">
    <property type="entry name" value="ENDONUCLEASE/EXONUCLEASE/PHOSPHATASE FAMILY DOMAIN-CONTAINING PROTEIN 1"/>
    <property type="match status" value="1"/>
</dbReference>
<dbReference type="AlphaFoldDB" id="A0A167C1F8"/>
<dbReference type="RefSeq" id="WP_068659366.1">
    <property type="nucleotide sequence ID" value="NZ_CP017770.1"/>
</dbReference>
<accession>A0A167C1F8</accession>
<dbReference type="Pfam" id="PF12836">
    <property type="entry name" value="HHH_3"/>
    <property type="match status" value="1"/>
</dbReference>
<feature type="domain" description="Helix-hairpin-helix DNA-binding motif class 1" evidence="2">
    <location>
        <begin position="126"/>
        <end position="145"/>
    </location>
</feature>
<evidence type="ECO:0000313" key="4">
    <source>
        <dbReference type="Proteomes" id="UP000077134"/>
    </source>
</evidence>
<dbReference type="SUPFAM" id="SSF47781">
    <property type="entry name" value="RuvA domain 2-like"/>
    <property type="match status" value="1"/>
</dbReference>
<dbReference type="STRING" id="1763538.LPB68_05685"/>
<dbReference type="NCBIfam" id="TIGR00426">
    <property type="entry name" value="competence protein ComEA helix-hairpin-helix repeat region"/>
    <property type="match status" value="1"/>
</dbReference>
<dbReference type="GO" id="GO:0003677">
    <property type="term" value="F:DNA binding"/>
    <property type="evidence" value="ECO:0007669"/>
    <property type="project" value="InterPro"/>
</dbReference>
<feature type="region of interest" description="Disordered" evidence="1">
    <location>
        <begin position="57"/>
        <end position="100"/>
    </location>
</feature>
<protein>
    <recommendedName>
        <fullName evidence="2">Helix-hairpin-helix DNA-binding motif class 1 domain-containing protein</fullName>
    </recommendedName>
</protein>
<reference evidence="3 4" key="1">
    <citation type="submission" date="2016-02" db="EMBL/GenBank/DDBJ databases">
        <title>Paenibacillus sp. LPB0068, isolated from Crassostrea gigas.</title>
        <authorList>
            <person name="Shin S.-K."/>
            <person name="Yi H."/>
        </authorList>
    </citation>
    <scope>NUCLEOTIDE SEQUENCE [LARGE SCALE GENOMIC DNA]</scope>
    <source>
        <strain evidence="3 4">LPB0068</strain>
    </source>
</reference>
<evidence type="ECO:0000259" key="2">
    <source>
        <dbReference type="SMART" id="SM00278"/>
    </source>
</evidence>